<proteinExistence type="predicted"/>
<sequence length="90" mass="9693">MSKLEKFENRNWIWTGATLARALGSSAVAVLVASASLCYAQAKPAGLDAAALQNEADYRVVAARCGTPAFERVFFANSQRFVAASNDHDR</sequence>
<organism evidence="1 2">
    <name type="scientific">Variovorax paradoxus</name>
    <dbReference type="NCBI Taxonomy" id="34073"/>
    <lineage>
        <taxon>Bacteria</taxon>
        <taxon>Pseudomonadati</taxon>
        <taxon>Pseudomonadota</taxon>
        <taxon>Betaproteobacteria</taxon>
        <taxon>Burkholderiales</taxon>
        <taxon>Comamonadaceae</taxon>
        <taxon>Variovorax</taxon>
    </lineage>
</organism>
<dbReference type="EMBL" id="QFPP01000050">
    <property type="protein sequence ID" value="PZQ76522.1"/>
    <property type="molecule type" value="Genomic_DNA"/>
</dbReference>
<name>A0A2W5QGT0_VARPD</name>
<evidence type="ECO:0000313" key="2">
    <source>
        <dbReference type="Proteomes" id="UP000249135"/>
    </source>
</evidence>
<accession>A0A2W5QGT0</accession>
<protein>
    <submittedName>
        <fullName evidence="1">Uncharacterized protein</fullName>
    </submittedName>
</protein>
<dbReference type="AlphaFoldDB" id="A0A2W5QGT0"/>
<dbReference type="Proteomes" id="UP000249135">
    <property type="component" value="Unassembled WGS sequence"/>
</dbReference>
<gene>
    <name evidence="1" type="ORF">DI563_06865</name>
</gene>
<reference evidence="1 2" key="1">
    <citation type="submission" date="2017-08" db="EMBL/GenBank/DDBJ databases">
        <title>Infants hospitalized years apart are colonized by the same room-sourced microbial strains.</title>
        <authorList>
            <person name="Brooks B."/>
            <person name="Olm M.R."/>
            <person name="Firek B.A."/>
            <person name="Baker R."/>
            <person name="Thomas B.C."/>
            <person name="Morowitz M.J."/>
            <person name="Banfield J.F."/>
        </authorList>
    </citation>
    <scope>NUCLEOTIDE SEQUENCE [LARGE SCALE GENOMIC DNA]</scope>
    <source>
        <strain evidence="1">S2_005_003_R2_41</strain>
    </source>
</reference>
<evidence type="ECO:0000313" key="1">
    <source>
        <dbReference type="EMBL" id="PZQ76522.1"/>
    </source>
</evidence>
<comment type="caution">
    <text evidence="1">The sequence shown here is derived from an EMBL/GenBank/DDBJ whole genome shotgun (WGS) entry which is preliminary data.</text>
</comment>